<dbReference type="GO" id="GO:0012505">
    <property type="term" value="C:endomembrane system"/>
    <property type="evidence" value="ECO:0007669"/>
    <property type="project" value="TreeGrafter"/>
</dbReference>
<evidence type="ECO:0000259" key="12">
    <source>
        <dbReference type="Pfam" id="PF00999"/>
    </source>
</evidence>
<feature type="transmembrane region" description="Helical" evidence="11">
    <location>
        <begin position="364"/>
        <end position="386"/>
    </location>
</feature>
<dbReference type="PANTHER" id="PTHR32468">
    <property type="entry name" value="CATION/H + ANTIPORTER"/>
    <property type="match status" value="1"/>
</dbReference>
<comment type="caution">
    <text evidence="14">The sequence shown here is derived from an EMBL/GenBank/DDBJ whole genome shotgun (WGS) entry which is preliminary data.</text>
</comment>
<comment type="similarity">
    <text evidence="9">Belongs to the monovalent cation:proton antiporter 2 (CPA2) transporter (TC 2.A.37) family. CHX (TC 2.A.37.4) subfamily.</text>
</comment>
<feature type="transmembrane region" description="Helical" evidence="11">
    <location>
        <begin position="81"/>
        <end position="98"/>
    </location>
</feature>
<feature type="transmembrane region" description="Helical" evidence="11">
    <location>
        <begin position="46"/>
        <end position="69"/>
    </location>
</feature>
<keyword evidence="4 11" id="KW-0812">Transmembrane</keyword>
<dbReference type="InterPro" id="IPR057291">
    <property type="entry name" value="CHX17_2nd"/>
</dbReference>
<dbReference type="Proteomes" id="UP001293593">
    <property type="component" value="Unassembled WGS sequence"/>
</dbReference>
<dbReference type="InterPro" id="IPR050794">
    <property type="entry name" value="CPA2_transporter"/>
</dbReference>
<keyword evidence="15" id="KW-1185">Reference proteome</keyword>
<keyword evidence="3" id="KW-0633">Potassium transport</keyword>
<keyword evidence="6 11" id="KW-1133">Transmembrane helix</keyword>
<feature type="transmembrane region" description="Helical" evidence="11">
    <location>
        <begin position="393"/>
        <end position="412"/>
    </location>
</feature>
<evidence type="ECO:0000256" key="2">
    <source>
        <dbReference type="ARBA" id="ARBA00022448"/>
    </source>
</evidence>
<accession>A0AAE1K0F8</accession>
<dbReference type="Pfam" id="PF23256">
    <property type="entry name" value="CHX17_2nd"/>
    <property type="match status" value="1"/>
</dbReference>
<name>A0AAE1K0F8_9FABA</name>
<dbReference type="Pfam" id="PF00999">
    <property type="entry name" value="Na_H_Exchanger"/>
    <property type="match status" value="1"/>
</dbReference>
<protein>
    <recommendedName>
        <fullName evidence="16">Cation/H+ exchanger domain-containing protein</fullName>
    </recommendedName>
</protein>
<feature type="transmembrane region" description="Helical" evidence="11">
    <location>
        <begin position="145"/>
        <end position="166"/>
    </location>
</feature>
<feature type="transmembrane region" description="Helical" evidence="11">
    <location>
        <begin position="424"/>
        <end position="447"/>
    </location>
</feature>
<keyword evidence="8 11" id="KW-0472">Membrane</keyword>
<evidence type="ECO:0000256" key="8">
    <source>
        <dbReference type="ARBA" id="ARBA00023136"/>
    </source>
</evidence>
<reference evidence="14" key="1">
    <citation type="submission" date="2023-10" db="EMBL/GenBank/DDBJ databases">
        <title>Chromosome-level genome of the transformable northern wattle, Acacia crassicarpa.</title>
        <authorList>
            <person name="Massaro I."/>
            <person name="Sinha N.R."/>
            <person name="Poethig S."/>
            <person name="Leichty A.R."/>
        </authorList>
    </citation>
    <scope>NUCLEOTIDE SEQUENCE</scope>
    <source>
        <strain evidence="14">Acra3RX</strain>
        <tissue evidence="14">Leaf</tissue>
    </source>
</reference>
<keyword evidence="5" id="KW-0630">Potassium</keyword>
<feature type="transmembrane region" description="Helical" evidence="11">
    <location>
        <begin position="244"/>
        <end position="262"/>
    </location>
</feature>
<evidence type="ECO:0000256" key="5">
    <source>
        <dbReference type="ARBA" id="ARBA00022958"/>
    </source>
</evidence>
<sequence length="833" mass="93014">MSTGRSEGDGIVSVDMDAKGNLKMCLYQDRSPGSNGLIFGDNPFDFSLPVTLFQVFFISLFSQLIFFVLKPIRTPRYMCQAIAGILVGPSFLGNNRLFKVHVFMPRQLSVLSVASLLGIIYALFILALKMDVVLTLRSAKRTWKLGILSSLFSFWVMFGVLYLITPENIPDLPSLRDRILLCANVSLSNFAVISQAMMDLNLITSELGQIALSASMINDILHALFYLGLYLIHAKEVGSEAHSLFLILMSFWGFIASGIFIIRPGLLMIARNTPTGRPVKKAYVVVILTSVIVMSLITDALGLSFLFGPMFFGLIMPNGPPLGTTILEKTETLVNEFFLPLAWAFLGQKINLLGIWDWQVVSRINFVVVAGYVAKVIACILISLTYKIRPKQGLILGLILNIKGFVEVINYTRMSRIGMFDSQLYFFMVFSTVITSIILHPCIDFLYKPYTRLDSHNKGSRQVRTIQSTFRNPEFCVICCVHSEGNVRSLMTLIEACNPVLSSAICAYVVHLVELLGKSTPFLLPVNMKRRKFSSFNYPITLQIMRAFENYARNSGGLVTVLPYINVAPHKNMHEAVCNLAQDKLVSFIILPFHENDQSRGSLMTMTIRDLNRNFQFYAPCTVGILVDRFSQLTISTSTGLTFHLAIFFLGGPDDREALALANRISDRPNIRVSLFHFVVMNGSDDGRSYRNKDDDEIDMSSRSEGEGEEAERAWDESAIDEFKAKSIGNGNVLCEEIVVEDGIRVLEEIRRLEANYDLVMVGQKHNMEGLDDKGMSNLMENVETLGIVGDMLASAEFCNGMLPVLVIRSPMQQLQRSDSLKSIAISRSSFGS</sequence>
<evidence type="ECO:0000256" key="3">
    <source>
        <dbReference type="ARBA" id="ARBA00022538"/>
    </source>
</evidence>
<evidence type="ECO:0008006" key="16">
    <source>
        <dbReference type="Google" id="ProtNLM"/>
    </source>
</evidence>
<dbReference type="InterPro" id="IPR038770">
    <property type="entry name" value="Na+/solute_symporter_sf"/>
</dbReference>
<evidence type="ECO:0000313" key="14">
    <source>
        <dbReference type="EMBL" id="KAK4277787.1"/>
    </source>
</evidence>
<gene>
    <name evidence="14" type="ORF">QN277_015730</name>
</gene>
<dbReference type="Gene3D" id="1.20.1530.20">
    <property type="match status" value="1"/>
</dbReference>
<dbReference type="GO" id="GO:0016020">
    <property type="term" value="C:membrane"/>
    <property type="evidence" value="ECO:0007669"/>
    <property type="project" value="UniProtKB-SubCell"/>
</dbReference>
<dbReference type="GO" id="GO:0006813">
    <property type="term" value="P:potassium ion transport"/>
    <property type="evidence" value="ECO:0007669"/>
    <property type="project" value="UniProtKB-KW"/>
</dbReference>
<comment type="subcellular location">
    <subcellularLocation>
        <location evidence="1">Membrane</location>
        <topology evidence="1">Multi-pass membrane protein</topology>
    </subcellularLocation>
</comment>
<keyword evidence="2" id="KW-0813">Transport</keyword>
<feature type="transmembrane region" description="Helical" evidence="11">
    <location>
        <begin position="283"/>
        <end position="307"/>
    </location>
</feature>
<dbReference type="EMBL" id="JAWXYG010000003">
    <property type="protein sequence ID" value="KAK4277787.1"/>
    <property type="molecule type" value="Genomic_DNA"/>
</dbReference>
<feature type="region of interest" description="Disordered" evidence="10">
    <location>
        <begin position="689"/>
        <end position="715"/>
    </location>
</feature>
<evidence type="ECO:0000256" key="9">
    <source>
        <dbReference type="ARBA" id="ARBA00038341"/>
    </source>
</evidence>
<evidence type="ECO:0000256" key="7">
    <source>
        <dbReference type="ARBA" id="ARBA00023065"/>
    </source>
</evidence>
<evidence type="ECO:0000256" key="4">
    <source>
        <dbReference type="ARBA" id="ARBA00022692"/>
    </source>
</evidence>
<keyword evidence="7" id="KW-0406">Ion transport</keyword>
<dbReference type="GO" id="GO:0015297">
    <property type="term" value="F:antiporter activity"/>
    <property type="evidence" value="ECO:0007669"/>
    <property type="project" value="InterPro"/>
</dbReference>
<proteinExistence type="inferred from homology"/>
<feature type="transmembrane region" description="Helical" evidence="11">
    <location>
        <begin position="210"/>
        <end position="232"/>
    </location>
</feature>
<dbReference type="GO" id="GO:0006885">
    <property type="term" value="P:regulation of pH"/>
    <property type="evidence" value="ECO:0007669"/>
    <property type="project" value="TreeGrafter"/>
</dbReference>
<dbReference type="PANTHER" id="PTHR32468:SF108">
    <property type="entry name" value="CATION_H(+) ANTIPORTER 15-LIKE"/>
    <property type="match status" value="1"/>
</dbReference>
<evidence type="ECO:0000256" key="10">
    <source>
        <dbReference type="SAM" id="MobiDB-lite"/>
    </source>
</evidence>
<evidence type="ECO:0000256" key="6">
    <source>
        <dbReference type="ARBA" id="ARBA00022989"/>
    </source>
</evidence>
<evidence type="ECO:0000313" key="15">
    <source>
        <dbReference type="Proteomes" id="UP001293593"/>
    </source>
</evidence>
<organism evidence="14 15">
    <name type="scientific">Acacia crassicarpa</name>
    <name type="common">northern wattle</name>
    <dbReference type="NCBI Taxonomy" id="499986"/>
    <lineage>
        <taxon>Eukaryota</taxon>
        <taxon>Viridiplantae</taxon>
        <taxon>Streptophyta</taxon>
        <taxon>Embryophyta</taxon>
        <taxon>Tracheophyta</taxon>
        <taxon>Spermatophyta</taxon>
        <taxon>Magnoliopsida</taxon>
        <taxon>eudicotyledons</taxon>
        <taxon>Gunneridae</taxon>
        <taxon>Pentapetalae</taxon>
        <taxon>rosids</taxon>
        <taxon>fabids</taxon>
        <taxon>Fabales</taxon>
        <taxon>Fabaceae</taxon>
        <taxon>Caesalpinioideae</taxon>
        <taxon>mimosoid clade</taxon>
        <taxon>Acacieae</taxon>
        <taxon>Acacia</taxon>
    </lineage>
</organism>
<evidence type="ECO:0000256" key="11">
    <source>
        <dbReference type="SAM" id="Phobius"/>
    </source>
</evidence>
<dbReference type="InterPro" id="IPR006153">
    <property type="entry name" value="Cation/H_exchanger_TM"/>
</dbReference>
<feature type="domain" description="Cation/H(+) antiporter central" evidence="13">
    <location>
        <begin position="506"/>
        <end position="629"/>
    </location>
</feature>
<feature type="domain" description="Cation/H+ exchanger transmembrane" evidence="12">
    <location>
        <begin position="60"/>
        <end position="440"/>
    </location>
</feature>
<evidence type="ECO:0000256" key="1">
    <source>
        <dbReference type="ARBA" id="ARBA00004141"/>
    </source>
</evidence>
<feature type="transmembrane region" description="Helical" evidence="11">
    <location>
        <begin position="110"/>
        <end position="133"/>
    </location>
</feature>
<dbReference type="AlphaFoldDB" id="A0AAE1K0F8"/>
<evidence type="ECO:0000259" key="13">
    <source>
        <dbReference type="Pfam" id="PF23256"/>
    </source>
</evidence>
<dbReference type="GO" id="GO:1902600">
    <property type="term" value="P:proton transmembrane transport"/>
    <property type="evidence" value="ECO:0007669"/>
    <property type="project" value="InterPro"/>
</dbReference>